<evidence type="ECO:0000256" key="1">
    <source>
        <dbReference type="SAM" id="MobiDB-lite"/>
    </source>
</evidence>
<accession>A0ABP0TT56</accession>
<keyword evidence="3" id="KW-1185">Reference proteome</keyword>
<evidence type="ECO:0000313" key="3">
    <source>
        <dbReference type="Proteomes" id="UP001497512"/>
    </source>
</evidence>
<dbReference type="Proteomes" id="UP001497512">
    <property type="component" value="Chromosome 14"/>
</dbReference>
<dbReference type="EMBL" id="OZ019906">
    <property type="protein sequence ID" value="CAK9204388.1"/>
    <property type="molecule type" value="Genomic_DNA"/>
</dbReference>
<proteinExistence type="predicted"/>
<reference evidence="2" key="1">
    <citation type="submission" date="2024-02" db="EMBL/GenBank/DDBJ databases">
        <authorList>
            <consortium name="ELIXIR-Norway"/>
            <consortium name="Elixir Norway"/>
        </authorList>
    </citation>
    <scope>NUCLEOTIDE SEQUENCE</scope>
</reference>
<feature type="region of interest" description="Disordered" evidence="1">
    <location>
        <begin position="1"/>
        <end position="24"/>
    </location>
</feature>
<evidence type="ECO:0000313" key="2">
    <source>
        <dbReference type="EMBL" id="CAK9204388.1"/>
    </source>
</evidence>
<gene>
    <name evidence="2" type="ORF">CSSPTR1EN2_LOCUS7361</name>
</gene>
<protein>
    <submittedName>
        <fullName evidence="2">Uncharacterized protein</fullName>
    </submittedName>
</protein>
<sequence length="186" mass="21141">MQHQSSGLVNHVVTSPDRSEEGSGQFTLHCPSGSKVLYSFLSCFCAYVDRLIDLAAGHWASLVATNLAESATKGSLPGVDSRCKLLVIHWISLAEETNHRRGEEQVHVLDWCLLRKKKKVCMREYDEAEPSQLRKWPRRFKVEFEDFFKLVLAHFECVSTDCPALLQGACLLSPFQDQFLQVDNKR</sequence>
<organism evidence="2 3">
    <name type="scientific">Sphagnum troendelagicum</name>
    <dbReference type="NCBI Taxonomy" id="128251"/>
    <lineage>
        <taxon>Eukaryota</taxon>
        <taxon>Viridiplantae</taxon>
        <taxon>Streptophyta</taxon>
        <taxon>Embryophyta</taxon>
        <taxon>Bryophyta</taxon>
        <taxon>Sphagnophytina</taxon>
        <taxon>Sphagnopsida</taxon>
        <taxon>Sphagnales</taxon>
        <taxon>Sphagnaceae</taxon>
        <taxon>Sphagnum</taxon>
    </lineage>
</organism>
<name>A0ABP0TT56_9BRYO</name>